<dbReference type="OrthoDB" id="14917at2759"/>
<dbReference type="KEGG" id="dpp:DICPUDRAFT_57459"/>
<dbReference type="InterPro" id="IPR029283">
    <property type="entry name" value="Membrane-bd"/>
</dbReference>
<dbReference type="eggNOG" id="ENOG502SGUC">
    <property type="taxonomic scope" value="Eukaryota"/>
</dbReference>
<evidence type="ECO:0000256" key="6">
    <source>
        <dbReference type="ARBA" id="ARBA00053150"/>
    </source>
</evidence>
<reference evidence="11" key="1">
    <citation type="journal article" date="2011" name="Genome Biol.">
        <title>Comparative genomics of the social amoebae Dictyostelium discoideum and Dictyostelium purpureum.</title>
        <authorList>
            <consortium name="US DOE Joint Genome Institute (JGI-PGF)"/>
            <person name="Sucgang R."/>
            <person name="Kuo A."/>
            <person name="Tian X."/>
            <person name="Salerno W."/>
            <person name="Parikh A."/>
            <person name="Feasley C.L."/>
            <person name="Dalin E."/>
            <person name="Tu H."/>
            <person name="Huang E."/>
            <person name="Barry K."/>
            <person name="Lindquist E."/>
            <person name="Shapiro H."/>
            <person name="Bruce D."/>
            <person name="Schmutz J."/>
            <person name="Salamov A."/>
            <person name="Fey P."/>
            <person name="Gaudet P."/>
            <person name="Anjard C."/>
            <person name="Babu M.M."/>
            <person name="Basu S."/>
            <person name="Bushmanova Y."/>
            <person name="van der Wel H."/>
            <person name="Katoh-Kurasawa M."/>
            <person name="Dinh C."/>
            <person name="Coutinho P.M."/>
            <person name="Saito T."/>
            <person name="Elias M."/>
            <person name="Schaap P."/>
            <person name="Kay R.R."/>
            <person name="Henrissat B."/>
            <person name="Eichinger L."/>
            <person name="Rivero F."/>
            <person name="Putnam N.H."/>
            <person name="West C.M."/>
            <person name="Loomis W.F."/>
            <person name="Chisholm R.L."/>
            <person name="Shaulsky G."/>
            <person name="Strassmann J.E."/>
            <person name="Queller D.C."/>
            <person name="Kuspa A."/>
            <person name="Grigoriev I.V."/>
        </authorList>
    </citation>
    <scope>NUCLEOTIDE SEQUENCE [LARGE SCALE GENOMIC DNA]</scope>
    <source>
        <strain evidence="11">QSDP1</strain>
    </source>
</reference>
<protein>
    <recommendedName>
        <fullName evidence="12">Calcium-dependent cell adhesion molecule 1 membrane-binding domain-containing protein</fullName>
    </recommendedName>
</protein>
<accession>F0ZW35</accession>
<dbReference type="GO" id="GO:0005516">
    <property type="term" value="F:calmodulin binding"/>
    <property type="evidence" value="ECO:0000318"/>
    <property type="project" value="GO_Central"/>
</dbReference>
<sequence>MSVESNKVKFFTAKNCTGTGVEYTEGDSVAFEPNDQYNDKFLSCIIGTNVWVNAYQHNDVYNPEPGAHEELKSGTHNDLSSLNGLSKFQVLGNEFGYAIDVKLIASGDLVSSPAGTYKFTIIPYQVSAVTCLNGDDYVQCPIPKLNPPNAEIVCQIIVAQTAWPGATVANGSVYFQYDPSTGILNYRKTEGFPTNMDVTQNGKTNFDFKILKETA</sequence>
<dbReference type="GO" id="GO:0005911">
    <property type="term" value="C:cell-cell junction"/>
    <property type="evidence" value="ECO:0000318"/>
    <property type="project" value="GO_Central"/>
</dbReference>
<dbReference type="SUPFAM" id="SSF49695">
    <property type="entry name" value="gamma-Crystallin-like"/>
    <property type="match status" value="1"/>
</dbReference>
<organism evidence="10 11">
    <name type="scientific">Dictyostelium purpureum</name>
    <name type="common">Slime mold</name>
    <dbReference type="NCBI Taxonomy" id="5786"/>
    <lineage>
        <taxon>Eukaryota</taxon>
        <taxon>Amoebozoa</taxon>
        <taxon>Evosea</taxon>
        <taxon>Eumycetozoa</taxon>
        <taxon>Dictyostelia</taxon>
        <taxon>Dictyosteliales</taxon>
        <taxon>Dictyosteliaceae</taxon>
        <taxon>Dictyostelium</taxon>
    </lineage>
</organism>
<dbReference type="GO" id="GO:0009897">
    <property type="term" value="C:external side of plasma membrane"/>
    <property type="evidence" value="ECO:0000318"/>
    <property type="project" value="GO_Central"/>
</dbReference>
<dbReference type="Gene3D" id="2.60.20.10">
    <property type="entry name" value="Crystallins"/>
    <property type="match status" value="1"/>
</dbReference>
<dbReference type="InterPro" id="IPR052885">
    <property type="entry name" value="Dictyostelium_CAD"/>
</dbReference>
<dbReference type="GO" id="GO:0005509">
    <property type="term" value="F:calcium ion binding"/>
    <property type="evidence" value="ECO:0000318"/>
    <property type="project" value="GO_Central"/>
</dbReference>
<dbReference type="Proteomes" id="UP000001064">
    <property type="component" value="Unassembled WGS sequence"/>
</dbReference>
<evidence type="ECO:0000256" key="2">
    <source>
        <dbReference type="ARBA" id="ARBA00022475"/>
    </source>
</evidence>
<evidence type="ECO:0000259" key="8">
    <source>
        <dbReference type="Pfam" id="PF08964"/>
    </source>
</evidence>
<dbReference type="GeneID" id="10507803"/>
<dbReference type="FunFam" id="2.60.20.10:FF:000018">
    <property type="entry name" value="Calcium-dependent cell adhesion molecule 1"/>
    <property type="match status" value="1"/>
</dbReference>
<dbReference type="RefSeq" id="XP_003291623.1">
    <property type="nucleotide sequence ID" value="XM_003291575.1"/>
</dbReference>
<proteinExistence type="inferred from homology"/>
<dbReference type="EMBL" id="GL871226">
    <property type="protein sequence ID" value="EGC31853.1"/>
    <property type="molecule type" value="Genomic_DNA"/>
</dbReference>
<evidence type="ECO:0000256" key="7">
    <source>
        <dbReference type="ARBA" id="ARBA00060782"/>
    </source>
</evidence>
<dbReference type="FunFam" id="2.60.40.1720:FF:000001">
    <property type="entry name" value="Calcium-dependent cell adhesion molecule 1"/>
    <property type="match status" value="1"/>
</dbReference>
<evidence type="ECO:0008006" key="12">
    <source>
        <dbReference type="Google" id="ProtNLM"/>
    </source>
</evidence>
<comment type="subcellular location">
    <subcellularLocation>
        <location evidence="1">Cell membrane</location>
    </subcellularLocation>
</comment>
<evidence type="ECO:0000256" key="1">
    <source>
        <dbReference type="ARBA" id="ARBA00004236"/>
    </source>
</evidence>
<keyword evidence="11" id="KW-1185">Reference proteome</keyword>
<gene>
    <name evidence="10" type="ORF">DICPUDRAFT_57459</name>
</gene>
<evidence type="ECO:0000313" key="10">
    <source>
        <dbReference type="EMBL" id="EGC31853.1"/>
    </source>
</evidence>
<dbReference type="InterPro" id="IPR015059">
    <property type="entry name" value="Ca_cell_adhesion_N_dom"/>
</dbReference>
<evidence type="ECO:0000259" key="9">
    <source>
        <dbReference type="Pfam" id="PF14564"/>
    </source>
</evidence>
<keyword evidence="5" id="KW-0472">Membrane</keyword>
<dbReference type="Pfam" id="PF14564">
    <property type="entry name" value="Membrane_bind"/>
    <property type="match status" value="1"/>
</dbReference>
<keyword evidence="4" id="KW-0130">Cell adhesion</keyword>
<feature type="domain" description="Calcium-dependent cell adhesion molecule N-terminal" evidence="8">
    <location>
        <begin position="5"/>
        <end position="91"/>
    </location>
</feature>
<evidence type="ECO:0000256" key="5">
    <source>
        <dbReference type="ARBA" id="ARBA00023136"/>
    </source>
</evidence>
<dbReference type="AlphaFoldDB" id="F0ZW35"/>
<dbReference type="InParanoid" id="F0ZW35"/>
<evidence type="ECO:0000256" key="4">
    <source>
        <dbReference type="ARBA" id="ARBA00022889"/>
    </source>
</evidence>
<dbReference type="InterPro" id="IPR011024">
    <property type="entry name" value="G_crystallin-like"/>
</dbReference>
<comment type="similarity">
    <text evidence="7">Belongs to the Dictyostelium CAD family.</text>
</comment>
<keyword evidence="3" id="KW-0106">Calcium</keyword>
<evidence type="ECO:0000313" key="11">
    <source>
        <dbReference type="Proteomes" id="UP000001064"/>
    </source>
</evidence>
<comment type="function">
    <text evidence="6">Mediates calcium-dependent cell-cell adhesion during the early stage of development.</text>
</comment>
<evidence type="ECO:0000256" key="3">
    <source>
        <dbReference type="ARBA" id="ARBA00022837"/>
    </source>
</evidence>
<dbReference type="VEuPathDB" id="AmoebaDB:DICPUDRAFT_57459"/>
<keyword evidence="2" id="KW-1003">Cell membrane</keyword>
<dbReference type="PANTHER" id="PTHR38083:SF1">
    <property type="entry name" value="CALCIUM-DEPENDENT CELL ADHESION MOLECULE 1-RELATED"/>
    <property type="match status" value="1"/>
</dbReference>
<dbReference type="Gene3D" id="2.60.40.1720">
    <property type="entry name" value="Calcium-dependent cell adhesion molecule-1"/>
    <property type="match status" value="1"/>
</dbReference>
<dbReference type="PANTHER" id="PTHR38083">
    <property type="entry name" value="CALCIUM-DEPENDENT CELL ADHESION MOLECULE 1-RELATED"/>
    <property type="match status" value="1"/>
</dbReference>
<dbReference type="Pfam" id="PF08964">
    <property type="entry name" value="Crystall_3"/>
    <property type="match status" value="1"/>
</dbReference>
<feature type="domain" description="Calcium-dependent cell adhesion molecule 1 membrane-binding" evidence="9">
    <location>
        <begin position="99"/>
        <end position="210"/>
    </location>
</feature>
<dbReference type="InterPro" id="IPR038423">
    <property type="entry name" value="CAD_C_sf"/>
</dbReference>
<name>F0ZW35_DICPU</name>
<dbReference type="GO" id="GO:0016339">
    <property type="term" value="P:calcium-dependent cell-cell adhesion via plasma membrane cell adhesion molecules"/>
    <property type="evidence" value="ECO:0000318"/>
    <property type="project" value="GO_Central"/>
</dbReference>
<dbReference type="OMA" id="AYQHNDV"/>